<dbReference type="EMBL" id="RJUL01000008">
    <property type="protein sequence ID" value="ROQ23370.1"/>
    <property type="molecule type" value="Genomic_DNA"/>
</dbReference>
<protein>
    <submittedName>
        <fullName evidence="2">Uncharacterized protein</fullName>
    </submittedName>
</protein>
<evidence type="ECO:0000256" key="1">
    <source>
        <dbReference type="SAM" id="Phobius"/>
    </source>
</evidence>
<evidence type="ECO:0000313" key="2">
    <source>
        <dbReference type="EMBL" id="ROQ23370.1"/>
    </source>
</evidence>
<comment type="caution">
    <text evidence="2">The sequence shown here is derived from an EMBL/GenBank/DDBJ whole genome shotgun (WGS) entry which is preliminary data.</text>
</comment>
<keyword evidence="1" id="KW-0472">Membrane</keyword>
<dbReference type="Proteomes" id="UP000268033">
    <property type="component" value="Unassembled WGS sequence"/>
</dbReference>
<name>A0A3N1P9B2_9GAMM</name>
<keyword evidence="3" id="KW-1185">Reference proteome</keyword>
<gene>
    <name evidence="2" type="ORF">EDC28_108108</name>
</gene>
<sequence length="37" mass="4287">MKSIRGIFFEKVAIDFPFFFASLCQLYLYWAGIGGSY</sequence>
<organism evidence="2 3">
    <name type="scientific">Gallaecimonas pentaromativorans</name>
    <dbReference type="NCBI Taxonomy" id="584787"/>
    <lineage>
        <taxon>Bacteria</taxon>
        <taxon>Pseudomonadati</taxon>
        <taxon>Pseudomonadota</taxon>
        <taxon>Gammaproteobacteria</taxon>
        <taxon>Enterobacterales</taxon>
        <taxon>Gallaecimonadaceae</taxon>
        <taxon>Gallaecimonas</taxon>
    </lineage>
</organism>
<feature type="transmembrane region" description="Helical" evidence="1">
    <location>
        <begin position="12"/>
        <end position="30"/>
    </location>
</feature>
<keyword evidence="1" id="KW-0812">Transmembrane</keyword>
<evidence type="ECO:0000313" key="3">
    <source>
        <dbReference type="Proteomes" id="UP000268033"/>
    </source>
</evidence>
<keyword evidence="1" id="KW-1133">Transmembrane helix</keyword>
<proteinExistence type="predicted"/>
<reference evidence="2 3" key="1">
    <citation type="submission" date="2018-11" db="EMBL/GenBank/DDBJ databases">
        <title>Genomic Encyclopedia of Type Strains, Phase IV (KMG-IV): sequencing the most valuable type-strain genomes for metagenomic binning, comparative biology and taxonomic classification.</title>
        <authorList>
            <person name="Goeker M."/>
        </authorList>
    </citation>
    <scope>NUCLEOTIDE SEQUENCE [LARGE SCALE GENOMIC DNA]</scope>
    <source>
        <strain evidence="2 3">DSM 21945</strain>
    </source>
</reference>
<dbReference type="AlphaFoldDB" id="A0A3N1P9B2"/>
<accession>A0A3N1P9B2</accession>